<protein>
    <recommendedName>
        <fullName evidence="5">Calponin-homology (CH) domain-containing protein</fullName>
    </recommendedName>
</protein>
<reference evidence="6 7" key="1">
    <citation type="submission" date="2024-02" db="EMBL/GenBank/DDBJ databases">
        <authorList>
            <person name="Vignale AGUSTIN F."/>
            <person name="Sosa J E."/>
            <person name="Modenutti C."/>
        </authorList>
    </citation>
    <scope>NUCLEOTIDE SEQUENCE [LARGE SCALE GENOMIC DNA]</scope>
</reference>
<feature type="region of interest" description="Disordered" evidence="4">
    <location>
        <begin position="1"/>
        <end position="82"/>
    </location>
</feature>
<dbReference type="Pfam" id="PF00307">
    <property type="entry name" value="CH"/>
    <property type="match status" value="1"/>
</dbReference>
<dbReference type="InterPro" id="IPR036872">
    <property type="entry name" value="CH_dom_sf"/>
</dbReference>
<dbReference type="PANTHER" id="PTHR22706:SF1">
    <property type="entry name" value="ASSEMBLY FACTOR FOR SPINDLE MICROTUBULES"/>
    <property type="match status" value="1"/>
</dbReference>
<dbReference type="GO" id="GO:0005516">
    <property type="term" value="F:calmodulin binding"/>
    <property type="evidence" value="ECO:0007669"/>
    <property type="project" value="UniProtKB-KW"/>
</dbReference>
<proteinExistence type="predicted"/>
<dbReference type="CDD" id="cd21223">
    <property type="entry name" value="CH_ASPM_rpt1"/>
    <property type="match status" value="1"/>
</dbReference>
<evidence type="ECO:0000313" key="6">
    <source>
        <dbReference type="EMBL" id="CAK9146843.1"/>
    </source>
</evidence>
<feature type="domain" description="Calponin-homology (CH)" evidence="5">
    <location>
        <begin position="373"/>
        <end position="495"/>
    </location>
</feature>
<keyword evidence="7" id="KW-1185">Reference proteome</keyword>
<dbReference type="PANTHER" id="PTHR22706">
    <property type="entry name" value="ASSEMBLY FACTOR FOR SPINDLE MICROTUBULES"/>
    <property type="match status" value="1"/>
</dbReference>
<comment type="caution">
    <text evidence="6">The sequence shown here is derived from an EMBL/GenBank/DDBJ whole genome shotgun (WGS) entry which is preliminary data.</text>
</comment>
<dbReference type="Gene3D" id="1.10.418.10">
    <property type="entry name" value="Calponin-like domain"/>
    <property type="match status" value="2"/>
</dbReference>
<evidence type="ECO:0000256" key="2">
    <source>
        <dbReference type="ARBA" id="ARBA00022490"/>
    </source>
</evidence>
<feature type="compositionally biased region" description="Low complexity" evidence="4">
    <location>
        <begin position="52"/>
        <end position="66"/>
    </location>
</feature>
<evidence type="ECO:0000313" key="7">
    <source>
        <dbReference type="Proteomes" id="UP001642360"/>
    </source>
</evidence>
<dbReference type="SUPFAM" id="SSF47576">
    <property type="entry name" value="Calponin-homology domain, CH-domain"/>
    <property type="match status" value="1"/>
</dbReference>
<sequence>MEPKHHHQDSCPSPAPNLPSSSLFRDISNFKTPKHPSQTPKFCTPYPQQFFTASKNTSHSSSSSTSFRRCRPVMTATKDRSKSNVARRLKAFELEQSKSARKAQIGKEKSLKVLSKSLTVWLNFLFQNPRSCGVDISKFTGENDWLSSPDSVSENRKRDSWPDSGVGVDRPWRGPKRQRDLSWSNVADENEQLFSDTKFGVLRASLQEVCSFDDLRERMQLYLSLASCREIFGVMNQLTKNIDEGRLKMRVHCPTVTDVGMKKKAVRILMCYNPIWLRIGLYIIFGGDSMLPNGDVNAEQEIAFLKMVIGKQFFSHVGLAKAYAYNKMVDGLYRPGYFEKLGNVILKRFLLLVLVLDRAKCQSSLPIKYGIDGLDGGDLLAHLVIVGYKVSYQQAPLIEYDFRVTELFQDLQDGVRLCRAIQLLQHDSSVLVKMIVPSDTRKKSLVNCGIALQYLKQAGVPLYDEDGTTIMGEDVVNGDKEFTLSLLWTMFVHLQLPLLINKTLLSVEISKIRGVRAEHSNACTHLDMLLSWIQAICENYNVMVEHFASLVDGKAMWCLLDYYFRKEHHCSCSFKDLRETNGEASIMSAAEYTDAVHNFILSQKLTTLLGNFPEVLQISDILEHNGACNDRSVVILLVFLSFQLLVKRNTDQLNFHKLLGFNCQSPERKRLSTERWFMHSAAVLNREEMNGNSTEGCQDSVRNFKAIMAWWQEMAQRNSNFDMKPDTPTLPSISNGRLRIDVQRGNHYVTRVVIHNDVFFCINIPFSLLLNPLSLVQGT</sequence>
<feature type="region of interest" description="Disordered" evidence="4">
    <location>
        <begin position="146"/>
        <end position="178"/>
    </location>
</feature>
<dbReference type="InterPro" id="IPR051185">
    <property type="entry name" value="ASPM"/>
</dbReference>
<accession>A0ABC8RQ43</accession>
<dbReference type="PROSITE" id="PS50021">
    <property type="entry name" value="CH"/>
    <property type="match status" value="1"/>
</dbReference>
<evidence type="ECO:0000256" key="1">
    <source>
        <dbReference type="ARBA" id="ARBA00004496"/>
    </source>
</evidence>
<keyword evidence="2" id="KW-0963">Cytoplasm</keyword>
<dbReference type="GO" id="GO:0005737">
    <property type="term" value="C:cytoplasm"/>
    <property type="evidence" value="ECO:0007669"/>
    <property type="project" value="UniProtKB-SubCell"/>
</dbReference>
<dbReference type="AlphaFoldDB" id="A0ABC8RQ43"/>
<organism evidence="6 7">
    <name type="scientific">Ilex paraguariensis</name>
    <name type="common">yerba mate</name>
    <dbReference type="NCBI Taxonomy" id="185542"/>
    <lineage>
        <taxon>Eukaryota</taxon>
        <taxon>Viridiplantae</taxon>
        <taxon>Streptophyta</taxon>
        <taxon>Embryophyta</taxon>
        <taxon>Tracheophyta</taxon>
        <taxon>Spermatophyta</taxon>
        <taxon>Magnoliopsida</taxon>
        <taxon>eudicotyledons</taxon>
        <taxon>Gunneridae</taxon>
        <taxon>Pentapetalae</taxon>
        <taxon>asterids</taxon>
        <taxon>campanulids</taxon>
        <taxon>Aquifoliales</taxon>
        <taxon>Aquifoliaceae</taxon>
        <taxon>Ilex</taxon>
    </lineage>
</organism>
<name>A0ABC8RQ43_9AQUA</name>
<gene>
    <name evidence="6" type="ORF">ILEXP_LOCUS14713</name>
</gene>
<feature type="compositionally biased region" description="Polar residues" evidence="4">
    <location>
        <begin position="29"/>
        <end position="51"/>
    </location>
</feature>
<dbReference type="Proteomes" id="UP001642360">
    <property type="component" value="Unassembled WGS sequence"/>
</dbReference>
<keyword evidence="3" id="KW-0112">Calmodulin-binding</keyword>
<evidence type="ECO:0000256" key="3">
    <source>
        <dbReference type="ARBA" id="ARBA00022860"/>
    </source>
</evidence>
<dbReference type="InterPro" id="IPR001715">
    <property type="entry name" value="CH_dom"/>
</dbReference>
<comment type="subcellular location">
    <subcellularLocation>
        <location evidence="1">Cytoplasm</location>
    </subcellularLocation>
</comment>
<dbReference type="EMBL" id="CAUOFW020001614">
    <property type="protein sequence ID" value="CAK9146843.1"/>
    <property type="molecule type" value="Genomic_DNA"/>
</dbReference>
<evidence type="ECO:0000256" key="4">
    <source>
        <dbReference type="SAM" id="MobiDB-lite"/>
    </source>
</evidence>
<evidence type="ECO:0000259" key="5">
    <source>
        <dbReference type="PROSITE" id="PS50021"/>
    </source>
</evidence>